<keyword evidence="2 7" id="KW-0699">rRNA-binding</keyword>
<evidence type="ECO:0000256" key="7">
    <source>
        <dbReference type="HAMAP-Rule" id="MF_00503"/>
    </source>
</evidence>
<dbReference type="InterPro" id="IPR036791">
    <property type="entry name" value="Ribosomal_bL9_C_sf"/>
</dbReference>
<dbReference type="Proteomes" id="UP000230776">
    <property type="component" value="Unassembled WGS sequence"/>
</dbReference>
<feature type="domain" description="Large ribosomal subunit protein bL9 C-terminal" evidence="9">
    <location>
        <begin position="73"/>
        <end position="147"/>
    </location>
</feature>
<dbReference type="GO" id="GO:0006412">
    <property type="term" value="P:translation"/>
    <property type="evidence" value="ECO:0007669"/>
    <property type="project" value="UniProtKB-UniRule"/>
</dbReference>
<feature type="domain" description="Ribosomal protein L9" evidence="8">
    <location>
        <begin position="1"/>
        <end position="46"/>
    </location>
</feature>
<keyword evidence="3 7" id="KW-0694">RNA-binding</keyword>
<dbReference type="AlphaFoldDB" id="A0A2H0VJG0"/>
<name>A0A2H0VJG0_9BACT</name>
<dbReference type="GO" id="GO:1990904">
    <property type="term" value="C:ribonucleoprotein complex"/>
    <property type="evidence" value="ECO:0007669"/>
    <property type="project" value="UniProtKB-KW"/>
</dbReference>
<dbReference type="SUPFAM" id="SSF55658">
    <property type="entry name" value="L9 N-domain-like"/>
    <property type="match status" value="1"/>
</dbReference>
<reference evidence="11" key="1">
    <citation type="submission" date="2017-09" db="EMBL/GenBank/DDBJ databases">
        <title>Depth-based differentiation of microbial function through sediment-hosted aquifers and enrichment of novel symbionts in the deep terrestrial subsurface.</title>
        <authorList>
            <person name="Probst A.J."/>
            <person name="Ladd B."/>
            <person name="Jarett J.K."/>
            <person name="Geller-Mcgrath D.E."/>
            <person name="Sieber C.M.K."/>
            <person name="Emerson J.B."/>
            <person name="Anantharaman K."/>
            <person name="Thomas B.C."/>
            <person name="Malmstrom R."/>
            <person name="Stieglmeier M."/>
            <person name="Klingl A."/>
            <person name="Woyke T."/>
            <person name="Ryan C.M."/>
            <person name="Banfield J.F."/>
        </authorList>
    </citation>
    <scope>NUCLEOTIDE SEQUENCE [LARGE SCALE GENOMIC DNA]</scope>
</reference>
<evidence type="ECO:0000259" key="9">
    <source>
        <dbReference type="Pfam" id="PF03948"/>
    </source>
</evidence>
<dbReference type="GO" id="GO:0005840">
    <property type="term" value="C:ribosome"/>
    <property type="evidence" value="ECO:0007669"/>
    <property type="project" value="UniProtKB-KW"/>
</dbReference>
<dbReference type="Gene3D" id="3.10.430.100">
    <property type="entry name" value="Ribosomal protein L9, C-terminal domain"/>
    <property type="match status" value="1"/>
</dbReference>
<comment type="similarity">
    <text evidence="1 7">Belongs to the bacterial ribosomal protein bL9 family.</text>
</comment>
<dbReference type="EMBL" id="PFAG01000014">
    <property type="protein sequence ID" value="PIR98499.1"/>
    <property type="molecule type" value="Genomic_DNA"/>
</dbReference>
<gene>
    <name evidence="7 10" type="primary">rplI</name>
    <name evidence="10" type="ORF">COT88_01590</name>
</gene>
<organism evidence="10 11">
    <name type="scientific">Candidatus Colwellbacteria bacterium CG10_big_fil_rev_8_21_14_0_10_41_28</name>
    <dbReference type="NCBI Taxonomy" id="1974539"/>
    <lineage>
        <taxon>Bacteria</taxon>
        <taxon>Candidatus Colwelliibacteriota</taxon>
    </lineage>
</organism>
<evidence type="ECO:0000256" key="5">
    <source>
        <dbReference type="ARBA" id="ARBA00023274"/>
    </source>
</evidence>
<sequence>MKVVLLENIKHLGQKNEIKDVSIGYARNFLIKRGLAKPADKSAINEVEEINKTSSEQKEVVKGALKTLQDETKENPIKISVKAGKRGEVFGSVKDVDILNTIYKKFPKIKAEKIKVDMNKPLKELGVHEIQLMSGGKTLSTVKIEIVPEA</sequence>
<keyword evidence="5 7" id="KW-0687">Ribonucleoprotein</keyword>
<evidence type="ECO:0000313" key="11">
    <source>
        <dbReference type="Proteomes" id="UP000230776"/>
    </source>
</evidence>
<dbReference type="Gene3D" id="3.40.5.10">
    <property type="entry name" value="Ribosomal protein L9, N-terminal domain"/>
    <property type="match status" value="1"/>
</dbReference>
<dbReference type="PANTHER" id="PTHR21368">
    <property type="entry name" value="50S RIBOSOMAL PROTEIN L9"/>
    <property type="match status" value="1"/>
</dbReference>
<dbReference type="InterPro" id="IPR036935">
    <property type="entry name" value="Ribosomal_bL9_N_sf"/>
</dbReference>
<keyword evidence="4 7" id="KW-0689">Ribosomal protein</keyword>
<evidence type="ECO:0000256" key="3">
    <source>
        <dbReference type="ARBA" id="ARBA00022884"/>
    </source>
</evidence>
<proteinExistence type="inferred from homology"/>
<dbReference type="InterPro" id="IPR020069">
    <property type="entry name" value="Ribosomal_bL9_C"/>
</dbReference>
<dbReference type="InterPro" id="IPR020594">
    <property type="entry name" value="Ribosomal_bL9_bac/chp"/>
</dbReference>
<protein>
    <recommendedName>
        <fullName evidence="6 7">Large ribosomal subunit protein bL9</fullName>
    </recommendedName>
</protein>
<dbReference type="SUPFAM" id="SSF55653">
    <property type="entry name" value="Ribosomal protein L9 C-domain"/>
    <property type="match status" value="1"/>
</dbReference>
<dbReference type="NCBIfam" id="TIGR00158">
    <property type="entry name" value="L9"/>
    <property type="match status" value="1"/>
</dbReference>
<evidence type="ECO:0000313" key="10">
    <source>
        <dbReference type="EMBL" id="PIR98499.1"/>
    </source>
</evidence>
<dbReference type="GO" id="GO:0003735">
    <property type="term" value="F:structural constituent of ribosome"/>
    <property type="evidence" value="ECO:0007669"/>
    <property type="project" value="InterPro"/>
</dbReference>
<accession>A0A2H0VJG0</accession>
<dbReference type="InterPro" id="IPR009027">
    <property type="entry name" value="Ribosomal_bL9/RNase_H1_N"/>
</dbReference>
<evidence type="ECO:0000259" key="8">
    <source>
        <dbReference type="Pfam" id="PF01281"/>
    </source>
</evidence>
<dbReference type="InterPro" id="IPR000244">
    <property type="entry name" value="Ribosomal_bL9"/>
</dbReference>
<comment type="function">
    <text evidence="7">Binds to the 23S rRNA.</text>
</comment>
<dbReference type="Pfam" id="PF01281">
    <property type="entry name" value="Ribosomal_L9_N"/>
    <property type="match status" value="1"/>
</dbReference>
<dbReference type="Pfam" id="PF03948">
    <property type="entry name" value="Ribosomal_L9_C"/>
    <property type="match status" value="1"/>
</dbReference>
<comment type="caution">
    <text evidence="10">The sequence shown here is derived from an EMBL/GenBank/DDBJ whole genome shotgun (WGS) entry which is preliminary data.</text>
</comment>
<dbReference type="GO" id="GO:0019843">
    <property type="term" value="F:rRNA binding"/>
    <property type="evidence" value="ECO:0007669"/>
    <property type="project" value="UniProtKB-UniRule"/>
</dbReference>
<evidence type="ECO:0000256" key="2">
    <source>
        <dbReference type="ARBA" id="ARBA00022730"/>
    </source>
</evidence>
<dbReference type="InterPro" id="IPR020070">
    <property type="entry name" value="Ribosomal_bL9_N"/>
</dbReference>
<evidence type="ECO:0000256" key="6">
    <source>
        <dbReference type="ARBA" id="ARBA00035292"/>
    </source>
</evidence>
<dbReference type="HAMAP" id="MF_00503">
    <property type="entry name" value="Ribosomal_bL9"/>
    <property type="match status" value="1"/>
</dbReference>
<evidence type="ECO:0000256" key="4">
    <source>
        <dbReference type="ARBA" id="ARBA00022980"/>
    </source>
</evidence>
<evidence type="ECO:0000256" key="1">
    <source>
        <dbReference type="ARBA" id="ARBA00010605"/>
    </source>
</evidence>